<sequence>MKRLTSLFIITTLLSACSALPDSTATHSTTQATADVAHGSSDDTAHHLTHLSQEWRLTAVQGVDYQGRPVATLDLTDPAKASGHAGCNTLMFGINDIHDDTLHISSVASTRMACPDMALEQILGQLLPTLTHYKVSATDLMLSNSQGQALYFKAVK</sequence>
<evidence type="ECO:0000313" key="4">
    <source>
        <dbReference type="Proteomes" id="UP000092607"/>
    </source>
</evidence>
<dbReference type="OrthoDB" id="5348860at2"/>
<dbReference type="InterPro" id="IPR038670">
    <property type="entry name" value="HslJ-like_sf"/>
</dbReference>
<dbReference type="AlphaFoldDB" id="A0A1B8Q3P3"/>
<name>A0A1B8Q3P3_MORLA</name>
<dbReference type="InterPro" id="IPR005184">
    <property type="entry name" value="DUF306_Meta_HslJ"/>
</dbReference>
<dbReference type="PANTHER" id="PTHR35535:SF2">
    <property type="entry name" value="DUF306 DOMAIN-CONTAINING PROTEIN"/>
    <property type="match status" value="1"/>
</dbReference>
<dbReference type="EMBL" id="LZMS01000047">
    <property type="protein sequence ID" value="OBX63966.1"/>
    <property type="molecule type" value="Genomic_DNA"/>
</dbReference>
<dbReference type="Pfam" id="PF03724">
    <property type="entry name" value="META"/>
    <property type="match status" value="1"/>
</dbReference>
<organism evidence="3 4">
    <name type="scientific">Moraxella lacunata</name>
    <dbReference type="NCBI Taxonomy" id="477"/>
    <lineage>
        <taxon>Bacteria</taxon>
        <taxon>Pseudomonadati</taxon>
        <taxon>Pseudomonadota</taxon>
        <taxon>Gammaproteobacteria</taxon>
        <taxon>Moraxellales</taxon>
        <taxon>Moraxellaceae</taxon>
        <taxon>Moraxella</taxon>
    </lineage>
</organism>
<keyword evidence="1" id="KW-0732">Signal</keyword>
<reference evidence="3 4" key="1">
    <citation type="submission" date="2016-06" db="EMBL/GenBank/DDBJ databases">
        <title>Draft genome of Moraxella lacunata CCUG 57757A.</title>
        <authorList>
            <person name="Salva-Serra F."/>
            <person name="Engstrom-Jakobsson H."/>
            <person name="Thorell K."/>
            <person name="Gonzales-Siles L."/>
            <person name="Karlsson R."/>
            <person name="Boulund F."/>
            <person name="Engstrand L."/>
            <person name="Kristiansson E."/>
            <person name="Moore E."/>
        </authorList>
    </citation>
    <scope>NUCLEOTIDE SEQUENCE [LARGE SCALE GENOMIC DNA]</scope>
    <source>
        <strain evidence="3 4">CCUG 57757A</strain>
    </source>
</reference>
<feature type="chain" id="PRO_5008612104" description="DUF306 domain-containing protein" evidence="1">
    <location>
        <begin position="22"/>
        <end position="156"/>
    </location>
</feature>
<dbReference type="PROSITE" id="PS51257">
    <property type="entry name" value="PROKAR_LIPOPROTEIN"/>
    <property type="match status" value="1"/>
</dbReference>
<feature type="domain" description="DUF306" evidence="2">
    <location>
        <begin position="52"/>
        <end position="150"/>
    </location>
</feature>
<evidence type="ECO:0000259" key="2">
    <source>
        <dbReference type="Pfam" id="PF03724"/>
    </source>
</evidence>
<protein>
    <recommendedName>
        <fullName evidence="2">DUF306 domain-containing protein</fullName>
    </recommendedName>
</protein>
<dbReference type="Gene3D" id="2.40.128.270">
    <property type="match status" value="1"/>
</dbReference>
<accession>A0A1B8Q3P3</accession>
<dbReference type="Proteomes" id="UP000092607">
    <property type="component" value="Unassembled WGS sequence"/>
</dbReference>
<dbReference type="RefSeq" id="WP_065256070.1">
    <property type="nucleotide sequence ID" value="NZ_LZDR01000060.1"/>
</dbReference>
<evidence type="ECO:0000313" key="3">
    <source>
        <dbReference type="EMBL" id="OBX63966.1"/>
    </source>
</evidence>
<dbReference type="InterPro" id="IPR053147">
    <property type="entry name" value="Hsp_HslJ-like"/>
</dbReference>
<dbReference type="PANTHER" id="PTHR35535">
    <property type="entry name" value="HEAT SHOCK PROTEIN HSLJ"/>
    <property type="match status" value="1"/>
</dbReference>
<gene>
    <name evidence="3" type="ORF">A9309_05365</name>
</gene>
<feature type="signal peptide" evidence="1">
    <location>
        <begin position="1"/>
        <end position="21"/>
    </location>
</feature>
<evidence type="ECO:0000256" key="1">
    <source>
        <dbReference type="SAM" id="SignalP"/>
    </source>
</evidence>
<proteinExistence type="predicted"/>
<comment type="caution">
    <text evidence="3">The sequence shown here is derived from an EMBL/GenBank/DDBJ whole genome shotgun (WGS) entry which is preliminary data.</text>
</comment>